<accession>J3MXQ4</accession>
<dbReference type="Proteomes" id="UP000006038">
    <property type="component" value="Chromosome 9"/>
</dbReference>
<feature type="region of interest" description="Disordered" evidence="1">
    <location>
        <begin position="1"/>
        <end position="20"/>
    </location>
</feature>
<sequence length="76" mass="8550">MEDWKDRSGVHREFARDPTKIPKYSEEQSINHSCRFEASMTVQQCIGVLHFGFRGGCELQEGLSATTTCVIDMPGV</sequence>
<protein>
    <submittedName>
        <fullName evidence="2">Uncharacterized protein</fullName>
    </submittedName>
</protein>
<dbReference type="HOGENOM" id="CLU_2658502_0_0_1"/>
<proteinExistence type="predicted"/>
<dbReference type="Gramene" id="OB09G17830.1">
    <property type="protein sequence ID" value="OB09G17830.1"/>
    <property type="gene ID" value="OB09G17830"/>
</dbReference>
<organism evidence="2">
    <name type="scientific">Oryza brachyantha</name>
    <name type="common">malo sina</name>
    <dbReference type="NCBI Taxonomy" id="4533"/>
    <lineage>
        <taxon>Eukaryota</taxon>
        <taxon>Viridiplantae</taxon>
        <taxon>Streptophyta</taxon>
        <taxon>Embryophyta</taxon>
        <taxon>Tracheophyta</taxon>
        <taxon>Spermatophyta</taxon>
        <taxon>Magnoliopsida</taxon>
        <taxon>Liliopsida</taxon>
        <taxon>Poales</taxon>
        <taxon>Poaceae</taxon>
        <taxon>BOP clade</taxon>
        <taxon>Oryzoideae</taxon>
        <taxon>Oryzeae</taxon>
        <taxon>Oryzinae</taxon>
        <taxon>Oryza</taxon>
    </lineage>
</organism>
<dbReference type="AlphaFoldDB" id="J3MXQ4"/>
<reference evidence="2" key="2">
    <citation type="submission" date="2013-04" db="UniProtKB">
        <authorList>
            <consortium name="EnsemblPlants"/>
        </authorList>
    </citation>
    <scope>IDENTIFICATION</scope>
</reference>
<name>J3MXQ4_ORYBR</name>
<evidence type="ECO:0000313" key="3">
    <source>
        <dbReference type="Proteomes" id="UP000006038"/>
    </source>
</evidence>
<keyword evidence="3" id="KW-1185">Reference proteome</keyword>
<dbReference type="EnsemblPlants" id="OB09G17830.1">
    <property type="protein sequence ID" value="OB09G17830.1"/>
    <property type="gene ID" value="OB09G17830"/>
</dbReference>
<evidence type="ECO:0000313" key="2">
    <source>
        <dbReference type="EnsemblPlants" id="OB09G17830.1"/>
    </source>
</evidence>
<evidence type="ECO:0000256" key="1">
    <source>
        <dbReference type="SAM" id="MobiDB-lite"/>
    </source>
</evidence>
<reference evidence="2" key="1">
    <citation type="journal article" date="2013" name="Nat. Commun.">
        <title>Whole-genome sequencing of Oryza brachyantha reveals mechanisms underlying Oryza genome evolution.</title>
        <authorList>
            <person name="Chen J."/>
            <person name="Huang Q."/>
            <person name="Gao D."/>
            <person name="Wang J."/>
            <person name="Lang Y."/>
            <person name="Liu T."/>
            <person name="Li B."/>
            <person name="Bai Z."/>
            <person name="Luis Goicoechea J."/>
            <person name="Liang C."/>
            <person name="Chen C."/>
            <person name="Zhang W."/>
            <person name="Sun S."/>
            <person name="Liao Y."/>
            <person name="Zhang X."/>
            <person name="Yang L."/>
            <person name="Song C."/>
            <person name="Wang M."/>
            <person name="Shi J."/>
            <person name="Liu G."/>
            <person name="Liu J."/>
            <person name="Zhou H."/>
            <person name="Zhou W."/>
            <person name="Yu Q."/>
            <person name="An N."/>
            <person name="Chen Y."/>
            <person name="Cai Q."/>
            <person name="Wang B."/>
            <person name="Liu B."/>
            <person name="Min J."/>
            <person name="Huang Y."/>
            <person name="Wu H."/>
            <person name="Li Z."/>
            <person name="Zhang Y."/>
            <person name="Yin Y."/>
            <person name="Song W."/>
            <person name="Jiang J."/>
            <person name="Jackson S.A."/>
            <person name="Wing R.A."/>
            <person name="Wang J."/>
            <person name="Chen M."/>
        </authorList>
    </citation>
    <scope>NUCLEOTIDE SEQUENCE [LARGE SCALE GENOMIC DNA]</scope>
    <source>
        <strain evidence="2">cv. IRGC 101232</strain>
    </source>
</reference>